<dbReference type="EnsemblPlants" id="QL06p031816:mrna">
    <property type="protein sequence ID" value="QL06p031816:mrna"/>
    <property type="gene ID" value="QL06p031816"/>
</dbReference>
<feature type="compositionally biased region" description="Basic and acidic residues" evidence="1">
    <location>
        <begin position="387"/>
        <end position="402"/>
    </location>
</feature>
<dbReference type="Gramene" id="QL06p031816:mrna">
    <property type="protein sequence ID" value="QL06p031816:mrna"/>
    <property type="gene ID" value="QL06p031816"/>
</dbReference>
<feature type="domain" description="Zinc knuckle CX2CX4HX4C" evidence="3">
    <location>
        <begin position="179"/>
        <end position="215"/>
    </location>
</feature>
<dbReference type="Proteomes" id="UP000594261">
    <property type="component" value="Chromosome 6"/>
</dbReference>
<evidence type="ECO:0000313" key="4">
    <source>
        <dbReference type="EnsemblPlants" id="QL06p031816:mrna"/>
    </source>
</evidence>
<dbReference type="Pfam" id="PF14111">
    <property type="entry name" value="DUF4283"/>
    <property type="match status" value="1"/>
</dbReference>
<dbReference type="PANTHER" id="PTHR31286">
    <property type="entry name" value="GLYCINE-RICH CELL WALL STRUCTURAL PROTEIN 1.8-LIKE"/>
    <property type="match status" value="1"/>
</dbReference>
<evidence type="ECO:0000256" key="1">
    <source>
        <dbReference type="SAM" id="MobiDB-lite"/>
    </source>
</evidence>
<dbReference type="InterPro" id="IPR040256">
    <property type="entry name" value="At4g02000-like"/>
</dbReference>
<feature type="region of interest" description="Disordered" evidence="1">
    <location>
        <begin position="218"/>
        <end position="243"/>
    </location>
</feature>
<feature type="region of interest" description="Disordered" evidence="1">
    <location>
        <begin position="387"/>
        <end position="439"/>
    </location>
</feature>
<reference evidence="4" key="2">
    <citation type="submission" date="2021-01" db="UniProtKB">
        <authorList>
            <consortium name="EnsemblPlants"/>
        </authorList>
    </citation>
    <scope>IDENTIFICATION</scope>
</reference>
<proteinExistence type="predicted"/>
<dbReference type="InParanoid" id="A0A7N2LZI7"/>
<dbReference type="PANTHER" id="PTHR31286:SF178">
    <property type="entry name" value="DUF4283 DOMAIN-CONTAINING PROTEIN"/>
    <property type="match status" value="1"/>
</dbReference>
<evidence type="ECO:0000313" key="5">
    <source>
        <dbReference type="Proteomes" id="UP000594261"/>
    </source>
</evidence>
<protein>
    <recommendedName>
        <fullName evidence="6">DUF4283 domain-containing protein</fullName>
    </recommendedName>
</protein>
<dbReference type="EMBL" id="LRBV02000006">
    <property type="status" value="NOT_ANNOTATED_CDS"/>
    <property type="molecule type" value="Genomic_DNA"/>
</dbReference>
<keyword evidence="5" id="KW-1185">Reference proteome</keyword>
<reference evidence="4 5" key="1">
    <citation type="journal article" date="2016" name="G3 (Bethesda)">
        <title>First Draft Assembly and Annotation of the Genome of a California Endemic Oak Quercus lobata Nee (Fagaceae).</title>
        <authorList>
            <person name="Sork V.L."/>
            <person name="Fitz-Gibbon S.T."/>
            <person name="Puiu D."/>
            <person name="Crepeau M."/>
            <person name="Gugger P.F."/>
            <person name="Sherman R."/>
            <person name="Stevens K."/>
            <person name="Langley C.H."/>
            <person name="Pellegrini M."/>
            <person name="Salzberg S.L."/>
        </authorList>
    </citation>
    <scope>NUCLEOTIDE SEQUENCE [LARGE SCALE GENOMIC DNA]</scope>
    <source>
        <strain evidence="4 5">cv. SW786</strain>
    </source>
</reference>
<feature type="compositionally biased region" description="Basic and acidic residues" evidence="1">
    <location>
        <begin position="410"/>
        <end position="427"/>
    </location>
</feature>
<organism evidence="4 5">
    <name type="scientific">Quercus lobata</name>
    <name type="common">Valley oak</name>
    <dbReference type="NCBI Taxonomy" id="97700"/>
    <lineage>
        <taxon>Eukaryota</taxon>
        <taxon>Viridiplantae</taxon>
        <taxon>Streptophyta</taxon>
        <taxon>Embryophyta</taxon>
        <taxon>Tracheophyta</taxon>
        <taxon>Spermatophyta</taxon>
        <taxon>Magnoliopsida</taxon>
        <taxon>eudicotyledons</taxon>
        <taxon>Gunneridae</taxon>
        <taxon>Pentapetalae</taxon>
        <taxon>rosids</taxon>
        <taxon>fabids</taxon>
        <taxon>Fagales</taxon>
        <taxon>Fagaceae</taxon>
        <taxon>Quercus</taxon>
    </lineage>
</organism>
<evidence type="ECO:0008006" key="6">
    <source>
        <dbReference type="Google" id="ProtNLM"/>
    </source>
</evidence>
<name>A0A7N2LZI7_QUELO</name>
<dbReference type="OMA" id="WIAFRYE"/>
<evidence type="ECO:0000259" key="2">
    <source>
        <dbReference type="Pfam" id="PF14111"/>
    </source>
</evidence>
<dbReference type="Pfam" id="PF14392">
    <property type="entry name" value="zf-CCHC_4"/>
    <property type="match status" value="1"/>
</dbReference>
<feature type="domain" description="DUF4283" evidence="2">
    <location>
        <begin position="34"/>
        <end position="111"/>
    </location>
</feature>
<dbReference type="InterPro" id="IPR025558">
    <property type="entry name" value="DUF4283"/>
</dbReference>
<dbReference type="AlphaFoldDB" id="A0A7N2LZI7"/>
<sequence length="439" mass="49352">MDSKVIDHLQRINLTSEEDEVIVVRPDRRDKTLEECSLSLLGKFLAPRPLNLRAAKNLLQSVWKMGSNLKIIEVGDNLLQFKFALESQVLWVVNNEPWSFDNRILVLKRWEWGMTARSVTFTDLPIWVQIWGLPFDLINAEAGLEIGNSLGQVVEVDCKALTTDQACFVRVHVVTPLDKPIHRGSLIVNPKGDKTWIAFRYERLCGLCFKCETRTRNDPTNTPFAPTRETGEDRVPPNSHEVTRVPVDTNQDLVLTKDNASFGKNDISVDFLAITRFSQENRTKRDSQDPIPNILKVDITPKETSSILGLANMGGVISKMIATHCGLFSVPISYMQPTIDPIGLDGMMHDKGTVQPRTQKVSHAKDIKKGTSKKFLRPMTNFMHTNDLNHDKVGVKRGRLETESSTEVVSTKEPRKRPSSEGHDSDKIASTVKASGQPY</sequence>
<evidence type="ECO:0000259" key="3">
    <source>
        <dbReference type="Pfam" id="PF14392"/>
    </source>
</evidence>
<accession>A0A7N2LZI7</accession>
<dbReference type="InterPro" id="IPR025836">
    <property type="entry name" value="Zn_knuckle_CX2CX4HX4C"/>
</dbReference>